<dbReference type="OrthoDB" id="8188786at2"/>
<dbReference type="EMBL" id="SUMC01000006">
    <property type="protein sequence ID" value="TKA11931.1"/>
    <property type="molecule type" value="Genomic_DNA"/>
</dbReference>
<organism evidence="3 4">
    <name type="scientific">Actinacidiphila oryziradicis</name>
    <dbReference type="NCBI Taxonomy" id="2571141"/>
    <lineage>
        <taxon>Bacteria</taxon>
        <taxon>Bacillati</taxon>
        <taxon>Actinomycetota</taxon>
        <taxon>Actinomycetes</taxon>
        <taxon>Kitasatosporales</taxon>
        <taxon>Streptomycetaceae</taxon>
        <taxon>Actinacidiphila</taxon>
    </lineage>
</organism>
<evidence type="ECO:0000313" key="3">
    <source>
        <dbReference type="EMBL" id="TKA11931.1"/>
    </source>
</evidence>
<dbReference type="RefSeq" id="WP_136722927.1">
    <property type="nucleotide sequence ID" value="NZ_SUMC01000006.1"/>
</dbReference>
<dbReference type="InterPro" id="IPR024465">
    <property type="entry name" value="DUF2399"/>
</dbReference>
<feature type="domain" description="DUF2399" evidence="1">
    <location>
        <begin position="267"/>
        <end position="415"/>
    </location>
</feature>
<evidence type="ECO:0000259" key="1">
    <source>
        <dbReference type="Pfam" id="PF09664"/>
    </source>
</evidence>
<dbReference type="NCBIfam" id="TIGR02679">
    <property type="entry name" value="TIGR02679 family protein"/>
    <property type="match status" value="1"/>
</dbReference>
<dbReference type="InterPro" id="IPR024466">
    <property type="entry name" value="CHP02679_N"/>
</dbReference>
<evidence type="ECO:0000259" key="2">
    <source>
        <dbReference type="Pfam" id="PF11796"/>
    </source>
</evidence>
<comment type="caution">
    <text evidence="3">The sequence shown here is derived from an EMBL/GenBank/DDBJ whole genome shotgun (WGS) entry which is preliminary data.</text>
</comment>
<dbReference type="Pfam" id="PF11796">
    <property type="entry name" value="DUF3323"/>
    <property type="match status" value="1"/>
</dbReference>
<reference evidence="3 4" key="1">
    <citation type="submission" date="2019-04" db="EMBL/GenBank/DDBJ databases">
        <title>Streptomyces oryziradicis sp. nov., a novel actinomycete isolated from rhizosphere soil of rice (Oryza sativa L.).</title>
        <authorList>
            <person name="Li C."/>
        </authorList>
    </citation>
    <scope>NUCLEOTIDE SEQUENCE [LARGE SCALE GENOMIC DNA]</scope>
    <source>
        <strain evidence="3 4">NEAU-C40</strain>
    </source>
</reference>
<sequence>MTGRQADPGSALEELRGEGWQRLLAAARRRLERTGGLLEGAVGLTGPSEAERRVVIGVTGQYRPESVKRLTVDLAALDAALREMHGRSLATVLAWLHGPLRDRPGERQAEAEQRDRLRAALDAGRHAGESWYATWTEAITGDGTLTRLLRRGDARLVPWAVAVLDRLPVPEHRPPLPLPVLAEWTTGDTKALVAGAPLASLVLRALALRAESDLPRDRVGQRLLWERFGAVADDLASQVLVLNLRASRDHVVAHWLDDAADFGIPFRLTLHQLTAYPPALAAREVFVCENPAVLRAAAAELGPDSAPLVCTEGVPSAACRRLLDAAVHAGARLRVRADFDWTGLRIVGAALAAGGASPWRMAVADYRTALTAGDSTPLVGAAAPSPWEPELAGLMAGEGRAVMEERLLPALLADLAVATPPWHSS</sequence>
<gene>
    <name evidence="3" type="ORF">FCI23_08915</name>
</gene>
<protein>
    <submittedName>
        <fullName evidence="3">TIGR02679 family protein</fullName>
    </submittedName>
</protein>
<accession>A0A4U0STW3</accession>
<name>A0A4U0STW3_9ACTN</name>
<dbReference type="InterPro" id="IPR013495">
    <property type="entry name" value="CHP02679"/>
</dbReference>
<feature type="domain" description="Conserved hypothetical protein CHP02679 N terminus" evidence="2">
    <location>
        <begin position="39"/>
        <end position="246"/>
    </location>
</feature>
<proteinExistence type="predicted"/>
<dbReference type="Proteomes" id="UP000305778">
    <property type="component" value="Unassembled WGS sequence"/>
</dbReference>
<dbReference type="AlphaFoldDB" id="A0A4U0STW3"/>
<evidence type="ECO:0000313" key="4">
    <source>
        <dbReference type="Proteomes" id="UP000305778"/>
    </source>
</evidence>
<keyword evidence="4" id="KW-1185">Reference proteome</keyword>
<dbReference type="Pfam" id="PF09664">
    <property type="entry name" value="DUF2399"/>
    <property type="match status" value="1"/>
</dbReference>